<dbReference type="InterPro" id="IPR049233">
    <property type="entry name" value="DUF6830"/>
</dbReference>
<feature type="domain" description="DUF6830" evidence="2">
    <location>
        <begin position="50"/>
        <end position="177"/>
    </location>
</feature>
<dbReference type="OrthoDB" id="2688614at2759"/>
<evidence type="ECO:0000256" key="1">
    <source>
        <dbReference type="SAM" id="MobiDB-lite"/>
    </source>
</evidence>
<comment type="caution">
    <text evidence="3">The sequence shown here is derived from an EMBL/GenBank/DDBJ whole genome shotgun (WGS) entry which is preliminary data.</text>
</comment>
<dbReference type="EMBL" id="SFCI01001581">
    <property type="protein sequence ID" value="TFY75422.1"/>
    <property type="molecule type" value="Genomic_DNA"/>
</dbReference>
<proteinExistence type="predicted"/>
<evidence type="ECO:0000313" key="3">
    <source>
        <dbReference type="EMBL" id="TFY75422.1"/>
    </source>
</evidence>
<evidence type="ECO:0000259" key="2">
    <source>
        <dbReference type="Pfam" id="PF20722"/>
    </source>
</evidence>
<dbReference type="Proteomes" id="UP000298061">
    <property type="component" value="Unassembled WGS sequence"/>
</dbReference>
<evidence type="ECO:0000313" key="4">
    <source>
        <dbReference type="Proteomes" id="UP000298061"/>
    </source>
</evidence>
<protein>
    <recommendedName>
        <fullName evidence="2">DUF6830 domain-containing protein</fullName>
    </recommendedName>
</protein>
<dbReference type="Pfam" id="PF20722">
    <property type="entry name" value="DUF6830"/>
    <property type="match status" value="1"/>
</dbReference>
<accession>A0A4Y9ZKY6</accession>
<reference evidence="3 4" key="1">
    <citation type="submission" date="2019-02" db="EMBL/GenBank/DDBJ databases">
        <title>Genome sequencing of the rare red list fungi Hericium alpestre (H. flagellum).</title>
        <authorList>
            <person name="Buettner E."/>
            <person name="Kellner H."/>
        </authorList>
    </citation>
    <scope>NUCLEOTIDE SEQUENCE [LARGE SCALE GENOMIC DNA]</scope>
    <source>
        <strain evidence="3 4">DSM 108284</strain>
    </source>
</reference>
<gene>
    <name evidence="3" type="ORF">EWM64_g8591</name>
</gene>
<feature type="region of interest" description="Disordered" evidence="1">
    <location>
        <begin position="49"/>
        <end position="71"/>
    </location>
</feature>
<sequence>MFEHFHIDFAKQAWHASNHRDEQPQMAQWLTQWEKVVIFEAYLHSQKNQQQAATKSPQKSTMSGIHLAKKPPRGNVSIVSIETDHDAPGFTHAIKEYINDMLPNDKRAKGRSKQQELEDGQLSFNRVAVFDNFKFQWSELGHTDVMIAENHDQEVVKAQPSSGKYAARFDTVITLNSSRAESTGIAAYMEWYTPFKSAANLKHVMYSVEVPKKPEGKIIPLTQIRQSCQLIPYFRKENVNHSWTSDRILDQAKVFYVNNWASICAVETTGMITINQCSEAVVKSLTASTDFLNTSVACFSSNTNCVVSGPILQLKCHLDTTALQCILNDLSTIAKHVTICAPTILTIFNVTGKVVMFGDGGIFDSEYYFTTHYTFHVKGSPINFEERHALGLTEEAAGPVGDPLLNIGSAVHISDSVEMV</sequence>
<organism evidence="3 4">
    <name type="scientific">Hericium alpestre</name>
    <dbReference type="NCBI Taxonomy" id="135208"/>
    <lineage>
        <taxon>Eukaryota</taxon>
        <taxon>Fungi</taxon>
        <taxon>Dikarya</taxon>
        <taxon>Basidiomycota</taxon>
        <taxon>Agaricomycotina</taxon>
        <taxon>Agaricomycetes</taxon>
        <taxon>Russulales</taxon>
        <taxon>Hericiaceae</taxon>
        <taxon>Hericium</taxon>
    </lineage>
</organism>
<name>A0A4Y9ZKY6_9AGAM</name>
<dbReference type="AlphaFoldDB" id="A0A4Y9ZKY6"/>
<keyword evidence="4" id="KW-1185">Reference proteome</keyword>
<feature type="compositionally biased region" description="Polar residues" evidence="1">
    <location>
        <begin position="49"/>
        <end position="63"/>
    </location>
</feature>